<reference evidence="6" key="1">
    <citation type="submission" date="2020-12" db="EMBL/GenBank/DDBJ databases">
        <title>Metabolic potential, ecology and presence of endohyphal bacteria is reflected in genomic diversity of Mucoromycotina.</title>
        <authorList>
            <person name="Muszewska A."/>
            <person name="Okrasinska A."/>
            <person name="Steczkiewicz K."/>
            <person name="Drgas O."/>
            <person name="Orlowska M."/>
            <person name="Perlinska-Lenart U."/>
            <person name="Aleksandrzak-Piekarczyk T."/>
            <person name="Szatraj K."/>
            <person name="Zielenkiewicz U."/>
            <person name="Pilsyk S."/>
            <person name="Malc E."/>
            <person name="Mieczkowski P."/>
            <person name="Kruszewska J.S."/>
            <person name="Biernat P."/>
            <person name="Pawlowska J."/>
        </authorList>
    </citation>
    <scope>NUCLEOTIDE SEQUENCE</scope>
    <source>
        <strain evidence="6">WA0000051536</strain>
    </source>
</reference>
<keyword evidence="3" id="KW-0560">Oxidoreductase</keyword>
<keyword evidence="2" id="KW-0274">FAD</keyword>
<dbReference type="Gene3D" id="3.50.50.60">
    <property type="entry name" value="FAD/NAD(P)-binding domain"/>
    <property type="match status" value="1"/>
</dbReference>
<dbReference type="Proteomes" id="UP000612746">
    <property type="component" value="Unassembled WGS sequence"/>
</dbReference>
<proteinExistence type="predicted"/>
<comment type="caution">
    <text evidence="6">The sequence shown here is derived from an EMBL/GenBank/DDBJ whole genome shotgun (WGS) entry which is preliminary data.</text>
</comment>
<dbReference type="AlphaFoldDB" id="A0A8H7PEL2"/>
<protein>
    <recommendedName>
        <fullName evidence="5">FAD-binding domain-containing protein</fullName>
    </recommendedName>
</protein>
<dbReference type="EMBL" id="JAEPRA010000028">
    <property type="protein sequence ID" value="KAG2171901.1"/>
    <property type="molecule type" value="Genomic_DNA"/>
</dbReference>
<dbReference type="SUPFAM" id="SSF51905">
    <property type="entry name" value="FAD/NAD(P)-binding domain"/>
    <property type="match status" value="1"/>
</dbReference>
<keyword evidence="4" id="KW-0503">Monooxygenase</keyword>
<dbReference type="InterPro" id="IPR002938">
    <property type="entry name" value="FAD-bd"/>
</dbReference>
<evidence type="ECO:0000256" key="4">
    <source>
        <dbReference type="ARBA" id="ARBA00023033"/>
    </source>
</evidence>
<dbReference type="PANTHER" id="PTHR46972:SF1">
    <property type="entry name" value="FAD DEPENDENT OXIDOREDUCTASE DOMAIN-CONTAINING PROTEIN"/>
    <property type="match status" value="1"/>
</dbReference>
<dbReference type="GO" id="GO:0071949">
    <property type="term" value="F:FAD binding"/>
    <property type="evidence" value="ECO:0007669"/>
    <property type="project" value="InterPro"/>
</dbReference>
<dbReference type="InterPro" id="IPR036188">
    <property type="entry name" value="FAD/NAD-bd_sf"/>
</dbReference>
<dbReference type="Pfam" id="PF01494">
    <property type="entry name" value="FAD_binding_3"/>
    <property type="match status" value="1"/>
</dbReference>
<accession>A0A8H7PEL2</accession>
<gene>
    <name evidence="6" type="ORF">INT44_006691</name>
</gene>
<evidence type="ECO:0000256" key="3">
    <source>
        <dbReference type="ARBA" id="ARBA00023002"/>
    </source>
</evidence>
<dbReference type="PANTHER" id="PTHR46972">
    <property type="entry name" value="MONOOXYGENASE ASQM-RELATED"/>
    <property type="match status" value="1"/>
</dbReference>
<dbReference type="OrthoDB" id="655030at2759"/>
<sequence length="409" mass="45346">MFVPKIAIIGAGPAGLTLARLLEYNNMACTIFELDADRNNRDQGGTLDLHIKTGQLALREAGLIEEFNKLARPEGEGMKVVKFDGTVLYDDGHNTTNVLSEGPWERPEIDRVLLRNMLLDSVKPETISWNKKLFRIEPSSGDSKHRFDLHFADGTVEKEFDLVVGADGAWSKIRPLLTNEWPFYSGVTAVELWALDVQERHPWLSEYVGSGSCFMFDEGRALLCQRNGNNSIRAYAAVRQPESWSKDCGIDWSKPATARKALVDQYFADCGEDVKRVIQDANDDLKLRLAYMLPVGVEWQSRPGVTLIGDAAHLMTPFAGVGVNIAMADALDLAQHILSCRDGFNSKSDENLQDALAEAIKKFEASMFARAKPNALKSTNGLRGHFSAGGAEEFAERIHRLKNTTNSSK</sequence>
<keyword evidence="1" id="KW-0285">Flavoprotein</keyword>
<organism evidence="6 7">
    <name type="scientific">Umbelopsis vinacea</name>
    <dbReference type="NCBI Taxonomy" id="44442"/>
    <lineage>
        <taxon>Eukaryota</taxon>
        <taxon>Fungi</taxon>
        <taxon>Fungi incertae sedis</taxon>
        <taxon>Mucoromycota</taxon>
        <taxon>Mucoromycotina</taxon>
        <taxon>Umbelopsidomycetes</taxon>
        <taxon>Umbelopsidales</taxon>
        <taxon>Umbelopsidaceae</taxon>
        <taxon>Umbelopsis</taxon>
    </lineage>
</organism>
<name>A0A8H7PEL2_9FUNG</name>
<keyword evidence="7" id="KW-1185">Reference proteome</keyword>
<evidence type="ECO:0000256" key="1">
    <source>
        <dbReference type="ARBA" id="ARBA00022630"/>
    </source>
</evidence>
<evidence type="ECO:0000313" key="6">
    <source>
        <dbReference type="EMBL" id="KAG2171901.1"/>
    </source>
</evidence>
<feature type="domain" description="FAD-binding" evidence="5">
    <location>
        <begin position="6"/>
        <end position="340"/>
    </location>
</feature>
<evidence type="ECO:0000259" key="5">
    <source>
        <dbReference type="Pfam" id="PF01494"/>
    </source>
</evidence>
<dbReference type="GO" id="GO:0004497">
    <property type="term" value="F:monooxygenase activity"/>
    <property type="evidence" value="ECO:0007669"/>
    <property type="project" value="UniProtKB-KW"/>
</dbReference>
<evidence type="ECO:0000313" key="7">
    <source>
        <dbReference type="Proteomes" id="UP000612746"/>
    </source>
</evidence>
<dbReference type="PRINTS" id="PR00420">
    <property type="entry name" value="RNGMNOXGNASE"/>
</dbReference>
<evidence type="ECO:0000256" key="2">
    <source>
        <dbReference type="ARBA" id="ARBA00022827"/>
    </source>
</evidence>